<evidence type="ECO:0000256" key="2">
    <source>
        <dbReference type="ARBA" id="ARBA00022741"/>
    </source>
</evidence>
<dbReference type="SUPFAM" id="SSF56059">
    <property type="entry name" value="Glutathione synthetase ATP-binding domain-like"/>
    <property type="match status" value="1"/>
</dbReference>
<keyword evidence="8" id="KW-1185">Reference proteome</keyword>
<dbReference type="PANTHER" id="PTHR43585">
    <property type="entry name" value="FUMIPYRROLE BIOSYNTHESIS PROTEIN C"/>
    <property type="match status" value="1"/>
</dbReference>
<dbReference type="Gene3D" id="3.30.1490.20">
    <property type="entry name" value="ATP-grasp fold, A domain"/>
    <property type="match status" value="1"/>
</dbReference>
<dbReference type="PANTHER" id="PTHR43585:SF2">
    <property type="entry name" value="ATP-GRASP ENZYME FSQD"/>
    <property type="match status" value="1"/>
</dbReference>
<sequence length="406" mass="43589">MKTLWIVSGGAEAMPGIRRAKDMGLHVVVSDGSPKAPGALLADSFVLASTYDVNATVKAAKRYHREQRPVDGVISVAADVPLTVASVAAALGLPGIPLETAQLAADKLAMKRRFAEKNIPIPWFQAVDSSEHLHELIRQRGFPLVIKPVDSRGARGVLRLSEKVDLDWAFQHARDNSPTGRVMVEEYLSGPQISTESLLLTGKAYTPGFSDRNYEFLECFSPYIIENGGEQPSALSPSDQETVKRCAEAAGRAMGIGAGIAKGDMVLTSEGPKVIEIAARLSGGWFSTDQIPLATGIDLVGAAISVALGGSPSDEELTPRYRRGVAIRYFFPEPGIITAIHNIEKARQIPGVYKLDFFLGPGEKVEPVTNHTKRCGYVITSGADRSEALSRAAEVIGTVRIETRSV</sequence>
<dbReference type="Pfam" id="PF02655">
    <property type="entry name" value="ATP-grasp_3"/>
    <property type="match status" value="1"/>
</dbReference>
<keyword evidence="3 4" id="KW-0067">ATP-binding</keyword>
<dbReference type="GO" id="GO:0005524">
    <property type="term" value="F:ATP binding"/>
    <property type="evidence" value="ECO:0007669"/>
    <property type="project" value="UniProtKB-UniRule"/>
</dbReference>
<dbReference type="Pfam" id="PF18603">
    <property type="entry name" value="LAL_C2"/>
    <property type="match status" value="1"/>
</dbReference>
<dbReference type="AlphaFoldDB" id="A0A0C2HFL0"/>
<accession>A0A0C2HFL0</accession>
<keyword evidence="2 4" id="KW-0547">Nucleotide-binding</keyword>
<dbReference type="InterPro" id="IPR011761">
    <property type="entry name" value="ATP-grasp"/>
</dbReference>
<comment type="caution">
    <text evidence="7">The sequence shown here is derived from an EMBL/GenBank/DDBJ whole genome shotgun (WGS) entry which is preliminary data.</text>
</comment>
<feature type="domain" description="Biotin carboxylation" evidence="6">
    <location>
        <begin position="1"/>
        <end position="406"/>
    </location>
</feature>
<reference evidence="7 8" key="1">
    <citation type="submission" date="2014-12" db="EMBL/GenBank/DDBJ databases">
        <title>Genomes of Geoalkalibacter ferrihydriticus and Geoalkalibacter subterraneus, two haloalkaliphilic metal-reducing members of the Geobacteraceae.</title>
        <authorList>
            <person name="Badalamenti J.P."/>
            <person name="Torres C.I."/>
            <person name="Krajmalnik-Brown R."/>
            <person name="Bond D.R."/>
        </authorList>
    </citation>
    <scope>NUCLEOTIDE SEQUENCE [LARGE SCALE GENOMIC DNA]</scope>
    <source>
        <strain evidence="7 8">DSM 17813</strain>
    </source>
</reference>
<dbReference type="InterPro" id="IPR041472">
    <property type="entry name" value="BL00235/CARNS1_N"/>
</dbReference>
<dbReference type="PROSITE" id="PS50979">
    <property type="entry name" value="BC"/>
    <property type="match status" value="1"/>
</dbReference>
<dbReference type="GO" id="GO:0046872">
    <property type="term" value="F:metal ion binding"/>
    <property type="evidence" value="ECO:0007669"/>
    <property type="project" value="InterPro"/>
</dbReference>
<dbReference type="InterPro" id="IPR052032">
    <property type="entry name" value="ATP-dep_AA_Ligase"/>
</dbReference>
<evidence type="ECO:0000313" key="7">
    <source>
        <dbReference type="EMBL" id="KIH75711.1"/>
    </source>
</evidence>
<dbReference type="InterPro" id="IPR013815">
    <property type="entry name" value="ATP_grasp_subdomain_1"/>
</dbReference>
<proteinExistence type="predicted"/>
<evidence type="ECO:0000259" key="5">
    <source>
        <dbReference type="PROSITE" id="PS50975"/>
    </source>
</evidence>
<evidence type="ECO:0000256" key="4">
    <source>
        <dbReference type="PROSITE-ProRule" id="PRU00409"/>
    </source>
</evidence>
<dbReference type="InterPro" id="IPR011764">
    <property type="entry name" value="Biotin_carboxylation_dom"/>
</dbReference>
<dbReference type="Proteomes" id="UP000035068">
    <property type="component" value="Unassembled WGS sequence"/>
</dbReference>
<evidence type="ECO:0000259" key="6">
    <source>
        <dbReference type="PROSITE" id="PS50979"/>
    </source>
</evidence>
<evidence type="ECO:0000256" key="1">
    <source>
        <dbReference type="ARBA" id="ARBA00022598"/>
    </source>
</evidence>
<organism evidence="7 8">
    <name type="scientific">Geoalkalibacter ferrihydriticus DSM 17813</name>
    <dbReference type="NCBI Taxonomy" id="1121915"/>
    <lineage>
        <taxon>Bacteria</taxon>
        <taxon>Pseudomonadati</taxon>
        <taxon>Thermodesulfobacteriota</taxon>
        <taxon>Desulfuromonadia</taxon>
        <taxon>Desulfuromonadales</taxon>
        <taxon>Geoalkalibacteraceae</taxon>
        <taxon>Geoalkalibacter</taxon>
    </lineage>
</organism>
<dbReference type="PROSITE" id="PS50975">
    <property type="entry name" value="ATP_GRASP"/>
    <property type="match status" value="1"/>
</dbReference>
<name>A0A0C2HFL0_9BACT</name>
<dbReference type="Gene3D" id="3.40.50.20">
    <property type="match status" value="1"/>
</dbReference>
<dbReference type="Gene3D" id="3.30.470.20">
    <property type="entry name" value="ATP-grasp fold, B domain"/>
    <property type="match status" value="1"/>
</dbReference>
<dbReference type="SMART" id="SM01209">
    <property type="entry name" value="GARS_A"/>
    <property type="match status" value="1"/>
</dbReference>
<evidence type="ECO:0000256" key="3">
    <source>
        <dbReference type="ARBA" id="ARBA00022840"/>
    </source>
</evidence>
<dbReference type="Pfam" id="PF18130">
    <property type="entry name" value="ATPgrasp_N"/>
    <property type="match status" value="1"/>
</dbReference>
<gene>
    <name evidence="7" type="ORF">GFER_15465</name>
</gene>
<dbReference type="SUPFAM" id="SSF52440">
    <property type="entry name" value="PreATP-grasp domain"/>
    <property type="match status" value="1"/>
</dbReference>
<feature type="domain" description="ATP-grasp" evidence="5">
    <location>
        <begin position="111"/>
        <end position="308"/>
    </location>
</feature>
<dbReference type="GO" id="GO:0016874">
    <property type="term" value="F:ligase activity"/>
    <property type="evidence" value="ECO:0007669"/>
    <property type="project" value="UniProtKB-KW"/>
</dbReference>
<evidence type="ECO:0000313" key="8">
    <source>
        <dbReference type="Proteomes" id="UP000035068"/>
    </source>
</evidence>
<dbReference type="InterPro" id="IPR003806">
    <property type="entry name" value="ATP-grasp_PylC-type"/>
</dbReference>
<evidence type="ECO:0008006" key="9">
    <source>
        <dbReference type="Google" id="ProtNLM"/>
    </source>
</evidence>
<dbReference type="InterPro" id="IPR016185">
    <property type="entry name" value="PreATP-grasp_dom_sf"/>
</dbReference>
<protein>
    <recommendedName>
        <fullName evidence="9">ATP-grasp domain-containing protein</fullName>
    </recommendedName>
</protein>
<keyword evidence="1" id="KW-0436">Ligase</keyword>
<dbReference type="InterPro" id="IPR040570">
    <property type="entry name" value="LAL_C2"/>
</dbReference>
<dbReference type="RefSeq" id="WP_040100836.1">
    <property type="nucleotide sequence ID" value="NZ_JWJD01000008.1"/>
</dbReference>
<dbReference type="EMBL" id="JWJD01000008">
    <property type="protein sequence ID" value="KIH75711.1"/>
    <property type="molecule type" value="Genomic_DNA"/>
</dbReference>